<accession>A0A069D7C3</accession>
<dbReference type="Proteomes" id="UP000027601">
    <property type="component" value="Unassembled WGS sequence"/>
</dbReference>
<evidence type="ECO:0000313" key="2">
    <source>
        <dbReference type="Proteomes" id="UP000027601"/>
    </source>
</evidence>
<keyword evidence="1" id="KW-0255">Endonuclease</keyword>
<keyword evidence="1" id="KW-0378">Hydrolase</keyword>
<gene>
    <name evidence="1" type="ORF">JCM15093_3604</name>
</gene>
<dbReference type="GO" id="GO:0004519">
    <property type="term" value="F:endonuclease activity"/>
    <property type="evidence" value="ECO:0007669"/>
    <property type="project" value="UniProtKB-KW"/>
</dbReference>
<proteinExistence type="predicted"/>
<keyword evidence="1" id="KW-0540">Nuclease</keyword>
<organism evidence="1 2">
    <name type="scientific">Bacteroides graminisolvens DSM 19988 = JCM 15093</name>
    <dbReference type="NCBI Taxonomy" id="1121097"/>
    <lineage>
        <taxon>Bacteria</taxon>
        <taxon>Pseudomonadati</taxon>
        <taxon>Bacteroidota</taxon>
        <taxon>Bacteroidia</taxon>
        <taxon>Bacteroidales</taxon>
        <taxon>Bacteroidaceae</taxon>
        <taxon>Bacteroides</taxon>
    </lineage>
</organism>
<protein>
    <submittedName>
        <fullName evidence="1">Type II restriction endonuclease</fullName>
    </submittedName>
</protein>
<evidence type="ECO:0000313" key="1">
    <source>
        <dbReference type="EMBL" id="GAK38265.1"/>
    </source>
</evidence>
<keyword evidence="2" id="KW-1185">Reference proteome</keyword>
<reference evidence="1 2" key="1">
    <citation type="journal article" date="2015" name="Microbes Environ.">
        <title>Distribution and evolution of nitrogen fixation genes in the phylum bacteroidetes.</title>
        <authorList>
            <person name="Inoue J."/>
            <person name="Oshima K."/>
            <person name="Suda W."/>
            <person name="Sakamoto M."/>
            <person name="Iino T."/>
            <person name="Noda S."/>
            <person name="Hongoh Y."/>
            <person name="Hattori M."/>
            <person name="Ohkuma M."/>
        </authorList>
    </citation>
    <scope>NUCLEOTIDE SEQUENCE [LARGE SCALE GENOMIC DNA]</scope>
    <source>
        <strain evidence="1 2">JCM 15093</strain>
    </source>
</reference>
<dbReference type="STRING" id="1121097.GCA_000428125_01537"/>
<dbReference type="EMBL" id="BAJS01000055">
    <property type="protein sequence ID" value="GAK38265.1"/>
    <property type="molecule type" value="Genomic_DNA"/>
</dbReference>
<dbReference type="eggNOG" id="COG1061">
    <property type="taxonomic scope" value="Bacteria"/>
</dbReference>
<comment type="caution">
    <text evidence="1">The sequence shown here is derived from an EMBL/GenBank/DDBJ whole genome shotgun (WGS) entry which is preliminary data.</text>
</comment>
<dbReference type="AlphaFoldDB" id="A0A069D7C3"/>
<name>A0A069D7C3_9BACE</name>
<sequence>MFSQQGIPDGISIVMKDSRKKTTGFTYVYSIDGRRIEVEALNPGEDLMPLNPLDVDVVGKINSFVISNNLAYLHDSIFPRTLFGIESNFVEKNPSLVYEYKSDSSVNFNKEIKLFTNDKAGKSGRACWFVTSKDNILSGKQYLDKWKVVVSSANAGGQKRNNQLTVLDNHSAFGRSRVALKIFDTEAEARNFYKYVKSELIRFAFLMTDESLTSLAKQVPDIQDYSDTNPYIDFTSDVSKQLYKLFQIESDTQKHIREILSKKAE</sequence>